<keyword evidence="10" id="KW-1208">Phospholipid metabolism</keyword>
<dbReference type="SMART" id="SM00046">
    <property type="entry name" value="DAGKc"/>
    <property type="match status" value="1"/>
</dbReference>
<dbReference type="GO" id="GO:0005524">
    <property type="term" value="F:ATP binding"/>
    <property type="evidence" value="ECO:0007669"/>
    <property type="project" value="UniProtKB-KW"/>
</dbReference>
<gene>
    <name evidence="12" type="ORF">GCM10010954_00120</name>
</gene>
<comment type="caution">
    <text evidence="12">The sequence shown here is derived from an EMBL/GenBank/DDBJ whole genome shotgun (WGS) entry which is preliminary data.</text>
</comment>
<accession>A0A917ESM0</accession>
<reference evidence="12" key="2">
    <citation type="submission" date="2020-09" db="EMBL/GenBank/DDBJ databases">
        <authorList>
            <person name="Sun Q."/>
            <person name="Zhou Y."/>
        </authorList>
    </citation>
    <scope>NUCLEOTIDE SEQUENCE</scope>
    <source>
        <strain evidence="12">CGMCC 1.12153</strain>
    </source>
</reference>
<protein>
    <submittedName>
        <fullName evidence="12">Diacylglycerol kinase</fullName>
    </submittedName>
</protein>
<dbReference type="InterPro" id="IPR005218">
    <property type="entry name" value="Diacylglycerol/lipid_kinase"/>
</dbReference>
<dbReference type="InterPro" id="IPR050187">
    <property type="entry name" value="Lipid_Phosphate_FormReg"/>
</dbReference>
<evidence type="ECO:0000313" key="12">
    <source>
        <dbReference type="EMBL" id="GGF05790.1"/>
    </source>
</evidence>
<dbReference type="InterPro" id="IPR017438">
    <property type="entry name" value="ATP-NAD_kinase_N"/>
</dbReference>
<keyword evidence="9" id="KW-0594">Phospholipid biosynthesis</keyword>
<dbReference type="SUPFAM" id="SSF111331">
    <property type="entry name" value="NAD kinase/diacylglycerol kinase-like"/>
    <property type="match status" value="1"/>
</dbReference>
<evidence type="ECO:0000256" key="10">
    <source>
        <dbReference type="ARBA" id="ARBA00023264"/>
    </source>
</evidence>
<dbReference type="NCBIfam" id="TIGR00147">
    <property type="entry name" value="YegS/Rv2252/BmrU family lipid kinase"/>
    <property type="match status" value="1"/>
</dbReference>
<keyword evidence="7" id="KW-0067">ATP-binding</keyword>
<evidence type="ECO:0000256" key="2">
    <source>
        <dbReference type="ARBA" id="ARBA00005983"/>
    </source>
</evidence>
<dbReference type="PANTHER" id="PTHR12358">
    <property type="entry name" value="SPHINGOSINE KINASE"/>
    <property type="match status" value="1"/>
</dbReference>
<keyword evidence="5" id="KW-0547">Nucleotide-binding</keyword>
<keyword evidence="3" id="KW-0444">Lipid biosynthesis</keyword>
<dbReference type="PROSITE" id="PS50146">
    <property type="entry name" value="DAGK"/>
    <property type="match status" value="1"/>
</dbReference>
<dbReference type="Proteomes" id="UP000660110">
    <property type="component" value="Unassembled WGS sequence"/>
</dbReference>
<keyword evidence="6 12" id="KW-0418">Kinase</keyword>
<organism evidence="12 13">
    <name type="scientific">Halobacillus andaensis</name>
    <dbReference type="NCBI Taxonomy" id="1176239"/>
    <lineage>
        <taxon>Bacteria</taxon>
        <taxon>Bacillati</taxon>
        <taxon>Bacillota</taxon>
        <taxon>Bacilli</taxon>
        <taxon>Bacillales</taxon>
        <taxon>Bacillaceae</taxon>
        <taxon>Halobacillus</taxon>
    </lineage>
</organism>
<keyword evidence="4" id="KW-0808">Transferase</keyword>
<dbReference type="RefSeq" id="WP_188375426.1">
    <property type="nucleotide sequence ID" value="NZ_BMEL01000001.1"/>
</dbReference>
<dbReference type="InterPro" id="IPR001206">
    <property type="entry name" value="Diacylglycerol_kinase_cat_dom"/>
</dbReference>
<dbReference type="Gene3D" id="2.60.200.40">
    <property type="match status" value="1"/>
</dbReference>
<dbReference type="AlphaFoldDB" id="A0A917ESM0"/>
<evidence type="ECO:0000256" key="6">
    <source>
        <dbReference type="ARBA" id="ARBA00022777"/>
    </source>
</evidence>
<evidence type="ECO:0000256" key="1">
    <source>
        <dbReference type="ARBA" id="ARBA00001946"/>
    </source>
</evidence>
<keyword evidence="8" id="KW-0443">Lipid metabolism</keyword>
<evidence type="ECO:0000256" key="8">
    <source>
        <dbReference type="ARBA" id="ARBA00023098"/>
    </source>
</evidence>
<evidence type="ECO:0000313" key="13">
    <source>
        <dbReference type="Proteomes" id="UP000660110"/>
    </source>
</evidence>
<dbReference type="Pfam" id="PF19279">
    <property type="entry name" value="YegS_C"/>
    <property type="match status" value="1"/>
</dbReference>
<dbReference type="PANTHER" id="PTHR12358:SF54">
    <property type="entry name" value="SPHINGOSINE KINASE RELATED PROTEIN"/>
    <property type="match status" value="1"/>
</dbReference>
<proteinExistence type="inferred from homology"/>
<evidence type="ECO:0000256" key="4">
    <source>
        <dbReference type="ARBA" id="ARBA00022679"/>
    </source>
</evidence>
<dbReference type="InterPro" id="IPR016064">
    <property type="entry name" value="NAD/diacylglycerol_kinase_sf"/>
</dbReference>
<dbReference type="InterPro" id="IPR045540">
    <property type="entry name" value="YegS/DAGK_C"/>
</dbReference>
<evidence type="ECO:0000259" key="11">
    <source>
        <dbReference type="PROSITE" id="PS50146"/>
    </source>
</evidence>
<evidence type="ECO:0000256" key="5">
    <source>
        <dbReference type="ARBA" id="ARBA00022741"/>
    </source>
</evidence>
<dbReference type="Pfam" id="PF00781">
    <property type="entry name" value="DAGK_cat"/>
    <property type="match status" value="1"/>
</dbReference>
<dbReference type="Gene3D" id="3.40.50.10330">
    <property type="entry name" value="Probable inorganic polyphosphate/atp-NAD kinase, domain 1"/>
    <property type="match status" value="1"/>
</dbReference>
<evidence type="ECO:0000256" key="7">
    <source>
        <dbReference type="ARBA" id="ARBA00022840"/>
    </source>
</evidence>
<evidence type="ECO:0000256" key="3">
    <source>
        <dbReference type="ARBA" id="ARBA00022516"/>
    </source>
</evidence>
<sequence>MYIVITNPKAGNGKAKRLLEAIQKDELFTLKNCRSFQTEFAGHGKTLIESVLRTHHTPVTGIIVIGGDGTLHEAVNGLINYPDLPIGFIPSGSGNDFARGLGLRLQGVELFRKLVTCPNASRIRIGQVTCIHHNQKTKDYYFLNSLGTGLDSEIAFLSNDSHFRKQVKKWRISRLQYVIALFKTMKKFKHVEAEVDINGRRVKYKSFVLTTIANHPFFGKGMKIAPKADVNSSSFSVILIEPLAKWRIVVLFLSVFMGVHTKLRKVHELSGSSINIKSTVPILLQLDGQSYRCEECHVKKTDHALVILTD</sequence>
<comment type="similarity">
    <text evidence="2">Belongs to the diacylglycerol/lipid kinase family.</text>
</comment>
<comment type="cofactor">
    <cofactor evidence="1">
        <name>Mg(2+)</name>
        <dbReference type="ChEBI" id="CHEBI:18420"/>
    </cofactor>
</comment>
<feature type="domain" description="DAGKc" evidence="11">
    <location>
        <begin position="1"/>
        <end position="132"/>
    </location>
</feature>
<reference evidence="12" key="1">
    <citation type="journal article" date="2014" name="Int. J. Syst. Evol. Microbiol.">
        <title>Complete genome sequence of Corynebacterium casei LMG S-19264T (=DSM 44701T), isolated from a smear-ripened cheese.</title>
        <authorList>
            <consortium name="US DOE Joint Genome Institute (JGI-PGF)"/>
            <person name="Walter F."/>
            <person name="Albersmeier A."/>
            <person name="Kalinowski J."/>
            <person name="Ruckert C."/>
        </authorList>
    </citation>
    <scope>NUCLEOTIDE SEQUENCE</scope>
    <source>
        <strain evidence="12">CGMCC 1.12153</strain>
    </source>
</reference>
<dbReference type="GO" id="GO:0016301">
    <property type="term" value="F:kinase activity"/>
    <property type="evidence" value="ECO:0007669"/>
    <property type="project" value="UniProtKB-KW"/>
</dbReference>
<name>A0A917ESM0_HALAA</name>
<dbReference type="GO" id="GO:0008654">
    <property type="term" value="P:phospholipid biosynthetic process"/>
    <property type="evidence" value="ECO:0007669"/>
    <property type="project" value="UniProtKB-KW"/>
</dbReference>
<evidence type="ECO:0000256" key="9">
    <source>
        <dbReference type="ARBA" id="ARBA00023209"/>
    </source>
</evidence>
<keyword evidence="13" id="KW-1185">Reference proteome</keyword>
<dbReference type="EMBL" id="BMEL01000001">
    <property type="protein sequence ID" value="GGF05790.1"/>
    <property type="molecule type" value="Genomic_DNA"/>
</dbReference>